<dbReference type="SUPFAM" id="SSF52402">
    <property type="entry name" value="Adenine nucleotide alpha hydrolases-like"/>
    <property type="match status" value="1"/>
</dbReference>
<name>A0A9W6CY16_9BACT</name>
<dbReference type="InterPro" id="IPR006015">
    <property type="entry name" value="Universal_stress_UspA"/>
</dbReference>
<dbReference type="CDD" id="cd00293">
    <property type="entry name" value="USP-like"/>
    <property type="match status" value="1"/>
</dbReference>
<comment type="similarity">
    <text evidence="1">Belongs to the universal stress protein A family.</text>
</comment>
<comment type="caution">
    <text evidence="3">The sequence shown here is derived from an EMBL/GenBank/DDBJ whole genome shotgun (WGS) entry which is preliminary data.</text>
</comment>
<dbReference type="Proteomes" id="UP001144372">
    <property type="component" value="Unassembled WGS sequence"/>
</dbReference>
<proteinExistence type="inferred from homology"/>
<keyword evidence="4" id="KW-1185">Reference proteome</keyword>
<protein>
    <submittedName>
        <fullName evidence="3">Universal stress protein</fullName>
    </submittedName>
</protein>
<dbReference type="PANTHER" id="PTHR46268">
    <property type="entry name" value="STRESS RESPONSE PROTEIN NHAX"/>
    <property type="match status" value="1"/>
</dbReference>
<reference evidence="3" key="1">
    <citation type="submission" date="2022-12" db="EMBL/GenBank/DDBJ databases">
        <title>Reference genome sequencing for broad-spectrum identification of bacterial and archaeal isolates by mass spectrometry.</title>
        <authorList>
            <person name="Sekiguchi Y."/>
            <person name="Tourlousse D.M."/>
        </authorList>
    </citation>
    <scope>NUCLEOTIDE SEQUENCE</scope>
    <source>
        <strain evidence="3">ASRB1</strain>
    </source>
</reference>
<accession>A0A9W6CY16</accession>
<evidence type="ECO:0000256" key="1">
    <source>
        <dbReference type="ARBA" id="ARBA00008791"/>
    </source>
</evidence>
<dbReference type="PRINTS" id="PR01438">
    <property type="entry name" value="UNVRSLSTRESS"/>
</dbReference>
<dbReference type="AlphaFoldDB" id="A0A9W6CY16"/>
<dbReference type="PANTHER" id="PTHR46268:SF6">
    <property type="entry name" value="UNIVERSAL STRESS PROTEIN UP12"/>
    <property type="match status" value="1"/>
</dbReference>
<evidence type="ECO:0000259" key="2">
    <source>
        <dbReference type="Pfam" id="PF00582"/>
    </source>
</evidence>
<dbReference type="InterPro" id="IPR006016">
    <property type="entry name" value="UspA"/>
</dbReference>
<dbReference type="InterPro" id="IPR014729">
    <property type="entry name" value="Rossmann-like_a/b/a_fold"/>
</dbReference>
<evidence type="ECO:0000313" key="4">
    <source>
        <dbReference type="Proteomes" id="UP001144372"/>
    </source>
</evidence>
<organism evidence="3 4">
    <name type="scientific">Desulforhabdus amnigena</name>
    <dbReference type="NCBI Taxonomy" id="40218"/>
    <lineage>
        <taxon>Bacteria</taxon>
        <taxon>Pseudomonadati</taxon>
        <taxon>Thermodesulfobacteriota</taxon>
        <taxon>Syntrophobacteria</taxon>
        <taxon>Syntrophobacterales</taxon>
        <taxon>Syntrophobacteraceae</taxon>
        <taxon>Desulforhabdus</taxon>
    </lineage>
</organism>
<dbReference type="RefSeq" id="WP_281794160.1">
    <property type="nucleotide sequence ID" value="NZ_BSDR01000001.1"/>
</dbReference>
<evidence type="ECO:0000313" key="3">
    <source>
        <dbReference type="EMBL" id="GLI34754.1"/>
    </source>
</evidence>
<sequence>MVPFKRILVPVDGSRYSLDAVCLASRMARFHDSELMILHVVDESLLDQLARFAEKNREAVRDELRKSARGFLEDMQRQASQESVSSEILIKEGVPHEIILREAAAWGADLIVMGKLGRRGVAKILLGSVAERVIEFSDIPVLVVK</sequence>
<dbReference type="Gene3D" id="3.40.50.620">
    <property type="entry name" value="HUPs"/>
    <property type="match status" value="1"/>
</dbReference>
<feature type="domain" description="UspA" evidence="2">
    <location>
        <begin position="4"/>
        <end position="145"/>
    </location>
</feature>
<dbReference type="EMBL" id="BSDR01000001">
    <property type="protein sequence ID" value="GLI34754.1"/>
    <property type="molecule type" value="Genomic_DNA"/>
</dbReference>
<gene>
    <name evidence="3" type="ORF">DAMNIGENAA_21870</name>
</gene>
<dbReference type="Pfam" id="PF00582">
    <property type="entry name" value="Usp"/>
    <property type="match status" value="1"/>
</dbReference>